<evidence type="ECO:0000256" key="1">
    <source>
        <dbReference type="SAM" id="MobiDB-lite"/>
    </source>
</evidence>
<organism evidence="3 4">
    <name type="scientific">Paraurantiacibacter namhicola</name>
    <dbReference type="NCBI Taxonomy" id="645517"/>
    <lineage>
        <taxon>Bacteria</taxon>
        <taxon>Pseudomonadati</taxon>
        <taxon>Pseudomonadota</taxon>
        <taxon>Alphaproteobacteria</taxon>
        <taxon>Sphingomonadales</taxon>
        <taxon>Erythrobacteraceae</taxon>
        <taxon>Paraurantiacibacter</taxon>
    </lineage>
</organism>
<sequence>MEQILMENWWLVVIALVIGLLVAWWIFAATRKTTVERQDEDGGKDGGEAAPAKRNQALIDAPSAMSVQPTVPPATPAGLAGAGTAVAAAADEAAREAQMAEAEAEPAPAATPEPTPAPAPAPTAAASDDLKRIKGVGPKLETMLKDMGVTSYAQIAAWDDAEIDRIDSQLGRFEGRIRRDNWTEQARFLAAGDEAGFSGKFGNG</sequence>
<keyword evidence="4" id="KW-1185">Reference proteome</keyword>
<dbReference type="AlphaFoldDB" id="A0A1C7D7R9"/>
<dbReference type="RefSeq" id="WP_067786544.1">
    <property type="nucleotide sequence ID" value="NZ_CP016545.1"/>
</dbReference>
<dbReference type="Gene3D" id="1.10.150.20">
    <property type="entry name" value="5' to 3' exonuclease, C-terminal subdomain"/>
    <property type="match status" value="1"/>
</dbReference>
<dbReference type="EMBL" id="CP016545">
    <property type="protein sequence ID" value="ANU07361.1"/>
    <property type="molecule type" value="Genomic_DNA"/>
</dbReference>
<dbReference type="KEGG" id="anh:A6F65_01052"/>
<feature type="transmembrane region" description="Helical" evidence="2">
    <location>
        <begin position="9"/>
        <end position="27"/>
    </location>
</feature>
<proteinExistence type="predicted"/>
<keyword evidence="2" id="KW-0812">Transmembrane</keyword>
<dbReference type="Proteomes" id="UP000092698">
    <property type="component" value="Chromosome"/>
</dbReference>
<accession>A0A1C7D7R9</accession>
<feature type="compositionally biased region" description="Low complexity" evidence="1">
    <location>
        <begin position="90"/>
        <end position="108"/>
    </location>
</feature>
<dbReference type="STRING" id="645517.A6F65_01052"/>
<gene>
    <name evidence="3" type="ORF">A6F65_01052</name>
</gene>
<reference evidence="3 4" key="1">
    <citation type="submission" date="2016-07" db="EMBL/GenBank/DDBJ databases">
        <title>Complete genome sequence of Altererythrobacter namhicola JCM 16345T, containing esterase-encoding genes.</title>
        <authorList>
            <person name="Cheng H."/>
            <person name="Wu Y.-H."/>
            <person name="Jian S.-L."/>
            <person name="Huo Y.-Y."/>
            <person name="Wang C.-S."/>
            <person name="Xu X.-W."/>
        </authorList>
    </citation>
    <scope>NUCLEOTIDE SEQUENCE [LARGE SCALE GENOMIC DNA]</scope>
    <source>
        <strain evidence="3 4">JCM 16345</strain>
    </source>
</reference>
<keyword evidence="2" id="KW-1133">Transmembrane helix</keyword>
<evidence type="ECO:0000256" key="2">
    <source>
        <dbReference type="SAM" id="Phobius"/>
    </source>
</evidence>
<dbReference type="PATRIC" id="fig|645517.4.peg.1047"/>
<keyword evidence="2" id="KW-0472">Membrane</keyword>
<feature type="compositionally biased region" description="Pro residues" evidence="1">
    <location>
        <begin position="109"/>
        <end position="121"/>
    </location>
</feature>
<protein>
    <submittedName>
        <fullName evidence="3">NADH dehydrogenase subunit E</fullName>
    </submittedName>
</protein>
<name>A0A1C7D7R9_9SPHN</name>
<evidence type="ECO:0000313" key="4">
    <source>
        <dbReference type="Proteomes" id="UP000092698"/>
    </source>
</evidence>
<evidence type="ECO:0000313" key="3">
    <source>
        <dbReference type="EMBL" id="ANU07361.1"/>
    </source>
</evidence>
<dbReference type="OrthoDB" id="9807941at2"/>
<feature type="region of interest" description="Disordered" evidence="1">
    <location>
        <begin position="90"/>
        <end position="132"/>
    </location>
</feature>